<evidence type="ECO:0000313" key="2">
    <source>
        <dbReference type="Proteomes" id="UP000002039"/>
    </source>
</evidence>
<gene>
    <name evidence="1" type="ORF">BDCG_03763</name>
</gene>
<evidence type="ECO:0000313" key="1">
    <source>
        <dbReference type="EMBL" id="EEQ88643.2"/>
    </source>
</evidence>
<name>A0ABP2EX19_AJEDR</name>
<keyword evidence="2" id="KW-1185">Reference proteome</keyword>
<accession>A0ABP2EX19</accession>
<dbReference type="EMBL" id="EQ999975">
    <property type="protein sequence ID" value="EEQ88643.2"/>
    <property type="molecule type" value="Genomic_DNA"/>
</dbReference>
<protein>
    <submittedName>
        <fullName evidence="1">Uncharacterized protein</fullName>
    </submittedName>
</protein>
<reference evidence="2" key="1">
    <citation type="journal article" date="2015" name="PLoS Genet.">
        <title>The dynamic genome and transcriptome of the human fungal pathogen Blastomyces and close relative Emmonsia.</title>
        <authorList>
            <person name="Munoz J.F."/>
            <person name="Gauthier G.M."/>
            <person name="Desjardins C.A."/>
            <person name="Gallo J.E."/>
            <person name="Holder J."/>
            <person name="Sullivan T.D."/>
            <person name="Marty A.J."/>
            <person name="Carmen J.C."/>
            <person name="Chen Z."/>
            <person name="Ding L."/>
            <person name="Gujja S."/>
            <person name="Magrini V."/>
            <person name="Misas E."/>
            <person name="Mitreva M."/>
            <person name="Priest M."/>
            <person name="Saif S."/>
            <person name="Whiston E.A."/>
            <person name="Young S."/>
            <person name="Zeng Q."/>
            <person name="Goldman W.E."/>
            <person name="Mardis E.R."/>
            <person name="Taylor J.W."/>
            <person name="McEwen J.G."/>
            <person name="Clay O.K."/>
            <person name="Klein B.S."/>
            <person name="Cuomo C.A."/>
        </authorList>
    </citation>
    <scope>NUCLEOTIDE SEQUENCE [LARGE SCALE GENOMIC DNA]</scope>
    <source>
        <strain evidence="2">ER-3 / ATCC MYA-2586</strain>
    </source>
</reference>
<dbReference type="RefSeq" id="XP_045275732.1">
    <property type="nucleotide sequence ID" value="XM_045419420.1"/>
</dbReference>
<sequence>MLRLVRAMNLFNDLIELATLKGRLVSTPSIAGSRLAIGLADAGPDDAGVVSSTVKPLLSEELLEQTKAPALYLSSLRAFGGVRIGTRSSNGMLQRVRWIFETFESVAIGIDEGHLVAASSRQHRVARQLNPQHSSSPWTRVDGSFREIAIWHALRYESGETCRHGADSADTWFA</sequence>
<dbReference type="GeneID" id="69026021"/>
<organism evidence="1 2">
    <name type="scientific">Ajellomyces dermatitidis (strain ER-3 / ATCC MYA-2586)</name>
    <name type="common">Blastomyces dermatitidis</name>
    <dbReference type="NCBI Taxonomy" id="559297"/>
    <lineage>
        <taxon>Eukaryota</taxon>
        <taxon>Fungi</taxon>
        <taxon>Dikarya</taxon>
        <taxon>Ascomycota</taxon>
        <taxon>Pezizomycotina</taxon>
        <taxon>Eurotiomycetes</taxon>
        <taxon>Eurotiomycetidae</taxon>
        <taxon>Onygenales</taxon>
        <taxon>Ajellomycetaceae</taxon>
        <taxon>Blastomyces</taxon>
    </lineage>
</organism>
<dbReference type="Proteomes" id="UP000002039">
    <property type="component" value="Unassembled WGS sequence"/>
</dbReference>
<proteinExistence type="predicted"/>